<dbReference type="AlphaFoldDB" id="A0ABD0S641"/>
<accession>A0ABD0S641</accession>
<organism evidence="1 2">
    <name type="scientific">Loxostege sticticalis</name>
    <name type="common">Beet webworm moth</name>
    <dbReference type="NCBI Taxonomy" id="481309"/>
    <lineage>
        <taxon>Eukaryota</taxon>
        <taxon>Metazoa</taxon>
        <taxon>Ecdysozoa</taxon>
        <taxon>Arthropoda</taxon>
        <taxon>Hexapoda</taxon>
        <taxon>Insecta</taxon>
        <taxon>Pterygota</taxon>
        <taxon>Neoptera</taxon>
        <taxon>Endopterygota</taxon>
        <taxon>Lepidoptera</taxon>
        <taxon>Glossata</taxon>
        <taxon>Ditrysia</taxon>
        <taxon>Pyraloidea</taxon>
        <taxon>Crambidae</taxon>
        <taxon>Pyraustinae</taxon>
        <taxon>Loxostege</taxon>
    </lineage>
</organism>
<sequence length="197" mass="22208">MCSRNENTETIDYTIRKISTDDQQIVISFKSNTSLDEEQNESNIKRIVGKILRGRDVIIVTKQDELKDLISDAVDTSDKSYVTNCATKVVSFTPRPESSVEHHATLLREMPIGVAEDLASSTEFVYGNLWFLMPKEVGTSRPEDVIDDVRMLTPSVFSAVPTLHHEAVASPAMHDGLEILWFKPNDNILSEQFAYKM</sequence>
<protein>
    <submittedName>
        <fullName evidence="1">Uncharacterized protein</fullName>
    </submittedName>
</protein>
<reference evidence="1 2" key="1">
    <citation type="submission" date="2024-06" db="EMBL/GenBank/DDBJ databases">
        <title>A chromosome-level genome assembly of beet webworm, Loxostege sticticalis.</title>
        <authorList>
            <person name="Zhang Y."/>
        </authorList>
    </citation>
    <scope>NUCLEOTIDE SEQUENCE [LARGE SCALE GENOMIC DNA]</scope>
    <source>
        <strain evidence="1">AQ028</strain>
        <tissue evidence="1">Male pupae</tissue>
    </source>
</reference>
<proteinExistence type="predicted"/>
<evidence type="ECO:0000313" key="1">
    <source>
        <dbReference type="EMBL" id="KAL0808754.1"/>
    </source>
</evidence>
<name>A0ABD0S641_LOXSC</name>
<dbReference type="Proteomes" id="UP001549921">
    <property type="component" value="Unassembled WGS sequence"/>
</dbReference>
<comment type="caution">
    <text evidence="1">The sequence shown here is derived from an EMBL/GenBank/DDBJ whole genome shotgun (WGS) entry which is preliminary data.</text>
</comment>
<dbReference type="EMBL" id="JBEDNZ010000030">
    <property type="protein sequence ID" value="KAL0808754.1"/>
    <property type="molecule type" value="Genomic_DNA"/>
</dbReference>
<gene>
    <name evidence="1" type="ORF">ABMA28_012435</name>
</gene>
<evidence type="ECO:0000313" key="2">
    <source>
        <dbReference type="Proteomes" id="UP001549921"/>
    </source>
</evidence>